<keyword evidence="10" id="KW-0539">Nucleus</keyword>
<dbReference type="PANTHER" id="PTHR11071:SF561">
    <property type="entry name" value="PEPTIDYL-PROLYL CIS-TRANS ISOMERASE D-RELATED"/>
    <property type="match status" value="1"/>
</dbReference>
<dbReference type="Gene3D" id="2.40.100.10">
    <property type="entry name" value="Cyclophilin-like"/>
    <property type="match status" value="1"/>
</dbReference>
<organism evidence="14 15">
    <name type="scientific">Cyberlindnera fabianii</name>
    <name type="common">Yeast</name>
    <name type="synonym">Hansenula fabianii</name>
    <dbReference type="NCBI Taxonomy" id="36022"/>
    <lineage>
        <taxon>Eukaryota</taxon>
        <taxon>Fungi</taxon>
        <taxon>Dikarya</taxon>
        <taxon>Ascomycota</taxon>
        <taxon>Saccharomycotina</taxon>
        <taxon>Saccharomycetes</taxon>
        <taxon>Phaffomycetales</taxon>
        <taxon>Phaffomycetaceae</taxon>
        <taxon>Cyberlindnera</taxon>
    </lineage>
</organism>
<evidence type="ECO:0000256" key="5">
    <source>
        <dbReference type="ARBA" id="ARBA00020634"/>
    </source>
</evidence>
<evidence type="ECO:0000313" key="14">
    <source>
        <dbReference type="EMBL" id="ONH68875.1"/>
    </source>
</evidence>
<evidence type="ECO:0000256" key="9">
    <source>
        <dbReference type="ARBA" id="ARBA00023235"/>
    </source>
</evidence>
<evidence type="ECO:0000256" key="10">
    <source>
        <dbReference type="ARBA" id="ARBA00023242"/>
    </source>
</evidence>
<comment type="caution">
    <text evidence="14">The sequence shown here is derived from an EMBL/GenBank/DDBJ whole genome shotgun (WGS) entry which is preliminary data.</text>
</comment>
<feature type="domain" description="PPIase cyclophilin-type" evidence="13">
    <location>
        <begin position="261"/>
        <end position="419"/>
    </location>
</feature>
<dbReference type="Pfam" id="PF04934">
    <property type="entry name" value="Med6"/>
    <property type="match status" value="1"/>
</dbReference>
<dbReference type="GO" id="GO:0016018">
    <property type="term" value="F:cyclosporin A binding"/>
    <property type="evidence" value="ECO:0007669"/>
    <property type="project" value="TreeGrafter"/>
</dbReference>
<keyword evidence="8" id="KW-0804">Transcription</keyword>
<dbReference type="PROSITE" id="PS00170">
    <property type="entry name" value="CSA_PPIASE_1"/>
    <property type="match status" value="1"/>
</dbReference>
<dbReference type="InterPro" id="IPR038566">
    <property type="entry name" value="Mediator_Med6_sf"/>
</dbReference>
<evidence type="ECO:0000256" key="6">
    <source>
        <dbReference type="ARBA" id="ARBA00023015"/>
    </source>
</evidence>
<dbReference type="GO" id="GO:0003755">
    <property type="term" value="F:peptidyl-prolyl cis-trans isomerase activity"/>
    <property type="evidence" value="ECO:0007669"/>
    <property type="project" value="UniProtKB-KW"/>
</dbReference>
<evidence type="ECO:0000256" key="4">
    <source>
        <dbReference type="ARBA" id="ARBA00013194"/>
    </source>
</evidence>
<dbReference type="EMBL" id="MPUK01000002">
    <property type="protein sequence ID" value="ONH68875.1"/>
    <property type="molecule type" value="Genomic_DNA"/>
</dbReference>
<dbReference type="PANTHER" id="PTHR11071">
    <property type="entry name" value="PEPTIDYL-PROLYL CIS-TRANS ISOMERASE"/>
    <property type="match status" value="1"/>
</dbReference>
<evidence type="ECO:0000313" key="15">
    <source>
        <dbReference type="Proteomes" id="UP000189513"/>
    </source>
</evidence>
<dbReference type="SUPFAM" id="SSF50891">
    <property type="entry name" value="Cyclophilin-like"/>
    <property type="match status" value="1"/>
</dbReference>
<keyword evidence="6" id="KW-0805">Transcription regulation</keyword>
<dbReference type="PRINTS" id="PR00153">
    <property type="entry name" value="CSAPPISMRASE"/>
</dbReference>
<dbReference type="GO" id="GO:0005783">
    <property type="term" value="C:endoplasmic reticulum"/>
    <property type="evidence" value="ECO:0007669"/>
    <property type="project" value="TreeGrafter"/>
</dbReference>
<evidence type="ECO:0000256" key="11">
    <source>
        <dbReference type="ARBA" id="ARBA00031259"/>
    </source>
</evidence>
<protein>
    <recommendedName>
        <fullName evidence="5">Mediator of RNA polymerase II transcription subunit 6</fullName>
        <ecNumber evidence="4">5.2.1.8</ecNumber>
    </recommendedName>
    <alternativeName>
        <fullName evidence="11">Mediator complex subunit 6</fullName>
    </alternativeName>
</protein>
<evidence type="ECO:0000256" key="2">
    <source>
        <dbReference type="ARBA" id="ARBA00004123"/>
    </source>
</evidence>
<reference evidence="15" key="1">
    <citation type="journal article" date="2017" name="Genome Announc.">
        <title>Genome sequences of Cyberlindnera fabianii 65, Pichia kudriavzevii 129, and Saccharomyces cerevisiae 131 isolated from fermented masau fruits in Zimbabwe.</title>
        <authorList>
            <person name="van Rijswijck I.M.H."/>
            <person name="Derks M.F.L."/>
            <person name="Abee T."/>
            <person name="de Ridder D."/>
            <person name="Smid E.J."/>
        </authorList>
    </citation>
    <scope>NUCLEOTIDE SEQUENCE [LARGE SCALE GENOMIC DNA]</scope>
    <source>
        <strain evidence="15">65</strain>
    </source>
</reference>
<evidence type="ECO:0000256" key="1">
    <source>
        <dbReference type="ARBA" id="ARBA00000971"/>
    </source>
</evidence>
<dbReference type="InterPro" id="IPR002130">
    <property type="entry name" value="Cyclophilin-type_PPIase_dom"/>
</dbReference>
<dbReference type="GO" id="GO:0003712">
    <property type="term" value="F:transcription coregulator activity"/>
    <property type="evidence" value="ECO:0007669"/>
    <property type="project" value="InterPro"/>
</dbReference>
<dbReference type="AlphaFoldDB" id="A0A1V2LB62"/>
<dbReference type="VEuPathDB" id="FungiDB:BON22_1498"/>
<keyword evidence="7" id="KW-0697">Rotamase</keyword>
<comment type="catalytic activity">
    <reaction evidence="1">
        <text>[protein]-peptidylproline (omega=180) = [protein]-peptidylproline (omega=0)</text>
        <dbReference type="Rhea" id="RHEA:16237"/>
        <dbReference type="Rhea" id="RHEA-COMP:10747"/>
        <dbReference type="Rhea" id="RHEA-COMP:10748"/>
        <dbReference type="ChEBI" id="CHEBI:83833"/>
        <dbReference type="ChEBI" id="CHEBI:83834"/>
        <dbReference type="EC" id="5.2.1.8"/>
    </reaction>
</comment>
<dbReference type="InterPro" id="IPR029000">
    <property type="entry name" value="Cyclophilin-like_dom_sf"/>
</dbReference>
<dbReference type="PROSITE" id="PS50072">
    <property type="entry name" value="CSA_PPIASE_2"/>
    <property type="match status" value="1"/>
</dbReference>
<dbReference type="STRING" id="36022.A0A1V2LB62"/>
<keyword evidence="15" id="KW-1185">Reference proteome</keyword>
<dbReference type="Gene3D" id="3.10.450.580">
    <property type="entry name" value="Mediator complex, subunit Med6"/>
    <property type="match status" value="1"/>
</dbReference>
<comment type="subcellular location">
    <subcellularLocation>
        <location evidence="2">Nucleus</location>
    </subcellularLocation>
</comment>
<dbReference type="InterPro" id="IPR007018">
    <property type="entry name" value="Mediator_Med6"/>
</dbReference>
<evidence type="ECO:0000256" key="12">
    <source>
        <dbReference type="SAM" id="MobiDB-lite"/>
    </source>
</evidence>
<feature type="compositionally biased region" description="Polar residues" evidence="12">
    <location>
        <begin position="149"/>
        <end position="183"/>
    </location>
</feature>
<dbReference type="GO" id="GO:0016592">
    <property type="term" value="C:mediator complex"/>
    <property type="evidence" value="ECO:0007669"/>
    <property type="project" value="InterPro"/>
</dbReference>
<sequence>MSDQPALDELQWKNPEWIQSFGLNTGNVLEYFSESPFFDRRANNQTVKMQMQFQAGIQMDSTMIEKEMKKLTGLEYVIHLRREPDFWVLRKQNRLSPDRVEPLADYFVIGANVYMAPTAKDIVSSRLLSSALSLKHAINNLQTLAQFTPSDGHTYKNQSTTDSSASRPRTIANTPYTPSTPTVSGPGGFSKSEQLSRTTIDNLFNISLNGIPTYVDAEKDEQDEGPLTPTFASILTVFAALSFFISAVIAANDPPVTHKVYFDITQGDEYLGRIVMGLYGSAVPKTAENFRQLTISKDPSFGYINSIFHRVIPNFMLQGGDFTMRNGRGGKSIYGDKFKDENFLVKHDRPGRLSMANAGRNTNGSQFFITTVVTSWLDGKHVVFGEVVEGMDVVTAIENTKTARGDKPKVDVVISGTGELDLDGNVITSVTLADIGTGDKEEIAKDEF</sequence>
<evidence type="ECO:0000256" key="8">
    <source>
        <dbReference type="ARBA" id="ARBA00023163"/>
    </source>
</evidence>
<dbReference type="FunFam" id="2.40.100.10:FF:000001">
    <property type="entry name" value="Peptidyl-prolyl cis-trans isomerase"/>
    <property type="match status" value="1"/>
</dbReference>
<gene>
    <name evidence="14" type="ORF">BON22_1498</name>
</gene>
<dbReference type="Proteomes" id="UP000189513">
    <property type="component" value="Unassembled WGS sequence"/>
</dbReference>
<dbReference type="GO" id="GO:0006357">
    <property type="term" value="P:regulation of transcription by RNA polymerase II"/>
    <property type="evidence" value="ECO:0007669"/>
    <property type="project" value="InterPro"/>
</dbReference>
<evidence type="ECO:0000259" key="13">
    <source>
        <dbReference type="PROSITE" id="PS50072"/>
    </source>
</evidence>
<evidence type="ECO:0000256" key="3">
    <source>
        <dbReference type="ARBA" id="ARBA00007526"/>
    </source>
</evidence>
<comment type="similarity">
    <text evidence="3">Belongs to the Mediator complex subunit 6 family.</text>
</comment>
<dbReference type="InterPro" id="IPR020892">
    <property type="entry name" value="Cyclophilin-type_PPIase_CS"/>
</dbReference>
<evidence type="ECO:0000256" key="7">
    <source>
        <dbReference type="ARBA" id="ARBA00023110"/>
    </source>
</evidence>
<name>A0A1V2LB62_CYBFA</name>
<feature type="region of interest" description="Disordered" evidence="12">
    <location>
        <begin position="149"/>
        <end position="190"/>
    </location>
</feature>
<dbReference type="EC" id="5.2.1.8" evidence="4"/>
<accession>A0A1V2LB62</accession>
<dbReference type="Pfam" id="PF00160">
    <property type="entry name" value="Pro_isomerase"/>
    <property type="match status" value="1"/>
</dbReference>
<dbReference type="GO" id="GO:0006457">
    <property type="term" value="P:protein folding"/>
    <property type="evidence" value="ECO:0007669"/>
    <property type="project" value="InterPro"/>
</dbReference>
<keyword evidence="9 14" id="KW-0413">Isomerase</keyword>
<proteinExistence type="inferred from homology"/>
<dbReference type="GO" id="GO:0000324">
    <property type="term" value="C:fungal-type vacuole"/>
    <property type="evidence" value="ECO:0007669"/>
    <property type="project" value="TreeGrafter"/>
</dbReference>